<protein>
    <submittedName>
        <fullName evidence="2">Uncharacterized protein</fullName>
    </submittedName>
</protein>
<accession>A0A8B6DUB3</accession>
<dbReference type="AlphaFoldDB" id="A0A8B6DUB3"/>
<organism evidence="2 3">
    <name type="scientific">Mytilus galloprovincialis</name>
    <name type="common">Mediterranean mussel</name>
    <dbReference type="NCBI Taxonomy" id="29158"/>
    <lineage>
        <taxon>Eukaryota</taxon>
        <taxon>Metazoa</taxon>
        <taxon>Spiralia</taxon>
        <taxon>Lophotrochozoa</taxon>
        <taxon>Mollusca</taxon>
        <taxon>Bivalvia</taxon>
        <taxon>Autobranchia</taxon>
        <taxon>Pteriomorphia</taxon>
        <taxon>Mytilida</taxon>
        <taxon>Mytiloidea</taxon>
        <taxon>Mytilidae</taxon>
        <taxon>Mytilinae</taxon>
        <taxon>Mytilus</taxon>
    </lineage>
</organism>
<keyword evidence="1" id="KW-0472">Membrane</keyword>
<keyword evidence="1" id="KW-0812">Transmembrane</keyword>
<feature type="transmembrane region" description="Helical" evidence="1">
    <location>
        <begin position="207"/>
        <end position="224"/>
    </location>
</feature>
<keyword evidence="3" id="KW-1185">Reference proteome</keyword>
<dbReference type="EMBL" id="UYJE01004053">
    <property type="protein sequence ID" value="VDI24641.1"/>
    <property type="molecule type" value="Genomic_DNA"/>
</dbReference>
<name>A0A8B6DUB3_MYTGA</name>
<feature type="transmembrane region" description="Helical" evidence="1">
    <location>
        <begin position="27"/>
        <end position="47"/>
    </location>
</feature>
<sequence>MLKMRGFGGFFNKVKTLLTNKDILNQYLDHVTFVAVAGMCFPIYTIVRMHMKAPDISPLAKHKYALIGDNTITTKVEQEIRRKLGDPEKPLFFMKWRYTEIEKIESEEQFENLQKEEKPITLYLCTSSNTDLKSNKFFLPNIANGLPSTITKVNIVVMKRTEDNEDTINKCITSLEARSDINSKFDDTPVLHFTPQVNKDTEIQYEIFLLTIAVYILAAFIFVIRKKVVSA</sequence>
<evidence type="ECO:0000313" key="3">
    <source>
        <dbReference type="Proteomes" id="UP000596742"/>
    </source>
</evidence>
<dbReference type="Proteomes" id="UP000596742">
    <property type="component" value="Unassembled WGS sequence"/>
</dbReference>
<keyword evidence="1" id="KW-1133">Transmembrane helix</keyword>
<evidence type="ECO:0000256" key="1">
    <source>
        <dbReference type="SAM" id="Phobius"/>
    </source>
</evidence>
<reference evidence="2" key="1">
    <citation type="submission" date="2018-11" db="EMBL/GenBank/DDBJ databases">
        <authorList>
            <person name="Alioto T."/>
            <person name="Alioto T."/>
        </authorList>
    </citation>
    <scope>NUCLEOTIDE SEQUENCE</scope>
</reference>
<gene>
    <name evidence="2" type="ORF">MGAL_10B013061</name>
</gene>
<comment type="caution">
    <text evidence="2">The sequence shown here is derived from an EMBL/GenBank/DDBJ whole genome shotgun (WGS) entry which is preliminary data.</text>
</comment>
<proteinExistence type="predicted"/>
<evidence type="ECO:0000313" key="2">
    <source>
        <dbReference type="EMBL" id="VDI24641.1"/>
    </source>
</evidence>